<dbReference type="RefSeq" id="WP_121098951.1">
    <property type="nucleotide sequence ID" value="NZ_RBII01000001.1"/>
</dbReference>
<dbReference type="CDD" id="cd06170">
    <property type="entry name" value="LuxR_C_like"/>
    <property type="match status" value="1"/>
</dbReference>
<evidence type="ECO:0000256" key="1">
    <source>
        <dbReference type="ARBA" id="ARBA00023015"/>
    </source>
</evidence>
<evidence type="ECO:0000259" key="4">
    <source>
        <dbReference type="PROSITE" id="PS50043"/>
    </source>
</evidence>
<dbReference type="Gene3D" id="3.30.450.80">
    <property type="entry name" value="Transcription factor LuxR-like, autoinducer-binding domain"/>
    <property type="match status" value="1"/>
</dbReference>
<keyword evidence="1" id="KW-0805">Transcription regulation</keyword>
<dbReference type="GO" id="GO:0006355">
    <property type="term" value="P:regulation of DNA-templated transcription"/>
    <property type="evidence" value="ECO:0007669"/>
    <property type="project" value="InterPro"/>
</dbReference>
<gene>
    <name evidence="5" type="ORF">DES40_0460</name>
</gene>
<dbReference type="EMBL" id="RBII01000001">
    <property type="protein sequence ID" value="RKQ71149.1"/>
    <property type="molecule type" value="Genomic_DNA"/>
</dbReference>
<evidence type="ECO:0000313" key="5">
    <source>
        <dbReference type="EMBL" id="RKQ71149.1"/>
    </source>
</evidence>
<dbReference type="SUPFAM" id="SSF46894">
    <property type="entry name" value="C-terminal effector domain of the bipartite response regulators"/>
    <property type="match status" value="1"/>
</dbReference>
<name>A0A420WJN3_9PROT</name>
<dbReference type="PANTHER" id="PTHR44688">
    <property type="entry name" value="DNA-BINDING TRANSCRIPTIONAL ACTIVATOR DEVR_DOSR"/>
    <property type="match status" value="1"/>
</dbReference>
<protein>
    <submittedName>
        <fullName evidence="5">LuxR family transcriptional regulator</fullName>
    </submittedName>
</protein>
<keyword evidence="3" id="KW-0804">Transcription</keyword>
<feature type="domain" description="HTH luxR-type" evidence="4">
    <location>
        <begin position="176"/>
        <end position="241"/>
    </location>
</feature>
<organism evidence="5 6">
    <name type="scientific">Litorimonas taeanensis</name>
    <dbReference type="NCBI Taxonomy" id="568099"/>
    <lineage>
        <taxon>Bacteria</taxon>
        <taxon>Pseudomonadati</taxon>
        <taxon>Pseudomonadota</taxon>
        <taxon>Alphaproteobacteria</taxon>
        <taxon>Maricaulales</taxon>
        <taxon>Robiginitomaculaceae</taxon>
    </lineage>
</organism>
<dbReference type="PANTHER" id="PTHR44688:SF16">
    <property type="entry name" value="DNA-BINDING TRANSCRIPTIONAL ACTIVATOR DEVR_DOSR"/>
    <property type="match status" value="1"/>
</dbReference>
<comment type="caution">
    <text evidence="5">The sequence shown here is derived from an EMBL/GenBank/DDBJ whole genome shotgun (WGS) entry which is preliminary data.</text>
</comment>
<evidence type="ECO:0000256" key="3">
    <source>
        <dbReference type="ARBA" id="ARBA00023163"/>
    </source>
</evidence>
<dbReference type="Gene3D" id="1.10.10.10">
    <property type="entry name" value="Winged helix-like DNA-binding domain superfamily/Winged helix DNA-binding domain"/>
    <property type="match status" value="1"/>
</dbReference>
<dbReference type="PROSITE" id="PS00622">
    <property type="entry name" value="HTH_LUXR_1"/>
    <property type="match status" value="1"/>
</dbReference>
<dbReference type="InParanoid" id="A0A420WJN3"/>
<dbReference type="Pfam" id="PF00196">
    <property type="entry name" value="GerE"/>
    <property type="match status" value="1"/>
</dbReference>
<reference evidence="5 6" key="1">
    <citation type="submission" date="2018-10" db="EMBL/GenBank/DDBJ databases">
        <title>Genomic Encyclopedia of Type Strains, Phase IV (KMG-IV): sequencing the most valuable type-strain genomes for metagenomic binning, comparative biology and taxonomic classification.</title>
        <authorList>
            <person name="Goeker M."/>
        </authorList>
    </citation>
    <scope>NUCLEOTIDE SEQUENCE [LARGE SCALE GENOMIC DNA]</scope>
    <source>
        <strain evidence="5 6">DSM 22008</strain>
    </source>
</reference>
<dbReference type="SUPFAM" id="SSF75516">
    <property type="entry name" value="Pheromone-binding domain of LuxR-like quorum-sensing transcription factors"/>
    <property type="match status" value="1"/>
</dbReference>
<dbReference type="PROSITE" id="PS50043">
    <property type="entry name" value="HTH_LUXR_2"/>
    <property type="match status" value="1"/>
</dbReference>
<proteinExistence type="predicted"/>
<accession>A0A420WJN3</accession>
<dbReference type="SMART" id="SM00421">
    <property type="entry name" value="HTH_LUXR"/>
    <property type="match status" value="1"/>
</dbReference>
<dbReference type="InterPro" id="IPR000792">
    <property type="entry name" value="Tscrpt_reg_LuxR_C"/>
</dbReference>
<dbReference type="PRINTS" id="PR00038">
    <property type="entry name" value="HTHLUXR"/>
</dbReference>
<keyword evidence="2" id="KW-0238">DNA-binding</keyword>
<evidence type="ECO:0000256" key="2">
    <source>
        <dbReference type="ARBA" id="ARBA00023125"/>
    </source>
</evidence>
<dbReference type="GO" id="GO:0003677">
    <property type="term" value="F:DNA binding"/>
    <property type="evidence" value="ECO:0007669"/>
    <property type="project" value="UniProtKB-KW"/>
</dbReference>
<dbReference type="OrthoDB" id="9803630at2"/>
<evidence type="ECO:0000313" key="6">
    <source>
        <dbReference type="Proteomes" id="UP000282211"/>
    </source>
</evidence>
<dbReference type="InterPro" id="IPR036388">
    <property type="entry name" value="WH-like_DNA-bd_sf"/>
</dbReference>
<sequence>MVAQKQLIESIEGLHQTATDADLWSTLYSILKLCNVSVVAYHHLPPPGAVDYSQNFRRTVSLNATGDDIREDILHQYFEKNIRKGGRDLNDHQFWSLTPQEAKALGEDKMIDAKLPFPSKVIQGVTFPVHGPGGRNGCFSVVLGAGVSAEDCPELRVIEWACQNAHQKFCKIQIDKNGSLPKLTDREVEILTWVARGKSNGVIAQILEISPHTVNTYMRRIFLKMGISDRTTVALAGLNNGLIEL</sequence>
<dbReference type="Proteomes" id="UP000282211">
    <property type="component" value="Unassembled WGS sequence"/>
</dbReference>
<dbReference type="AlphaFoldDB" id="A0A420WJN3"/>
<dbReference type="InterPro" id="IPR036693">
    <property type="entry name" value="TF_LuxR_autoind-bd_dom_sf"/>
</dbReference>
<dbReference type="InterPro" id="IPR016032">
    <property type="entry name" value="Sig_transdc_resp-reg_C-effctor"/>
</dbReference>
<keyword evidence="6" id="KW-1185">Reference proteome</keyword>